<proteinExistence type="predicted"/>
<reference evidence="2 3" key="1">
    <citation type="submission" date="2021-06" db="EMBL/GenBank/DDBJ databases">
        <authorList>
            <person name="Kallberg Y."/>
            <person name="Tangrot J."/>
            <person name="Rosling A."/>
        </authorList>
    </citation>
    <scope>NUCLEOTIDE SEQUENCE [LARGE SCALE GENOMIC DNA]</scope>
    <source>
        <strain evidence="2 3">120-4 pot B 10/14</strain>
    </source>
</reference>
<organism evidence="2 3">
    <name type="scientific">Gigaspora margarita</name>
    <dbReference type="NCBI Taxonomy" id="4874"/>
    <lineage>
        <taxon>Eukaryota</taxon>
        <taxon>Fungi</taxon>
        <taxon>Fungi incertae sedis</taxon>
        <taxon>Mucoromycota</taxon>
        <taxon>Glomeromycotina</taxon>
        <taxon>Glomeromycetes</taxon>
        <taxon>Diversisporales</taxon>
        <taxon>Gigasporaceae</taxon>
        <taxon>Gigaspora</taxon>
    </lineage>
</organism>
<feature type="compositionally biased region" description="Basic residues" evidence="1">
    <location>
        <begin position="66"/>
        <end position="76"/>
    </location>
</feature>
<evidence type="ECO:0000256" key="1">
    <source>
        <dbReference type="SAM" id="MobiDB-lite"/>
    </source>
</evidence>
<protein>
    <submittedName>
        <fullName evidence="2">23075_t:CDS:1</fullName>
    </submittedName>
</protein>
<accession>A0ABN7WXG3</accession>
<name>A0ABN7WXG3_GIGMA</name>
<gene>
    <name evidence="2" type="ORF">GMARGA_LOCUS36091</name>
</gene>
<keyword evidence="3" id="KW-1185">Reference proteome</keyword>
<feature type="compositionally biased region" description="Basic and acidic residues" evidence="1">
    <location>
        <begin position="18"/>
        <end position="37"/>
    </location>
</feature>
<sequence length="216" mass="24077">SHSALEVPAFSDNINNNRDQKPEDNELGSEYKNDENFISKNSENDEISNSGGNEDDQFNSQSCGKTCRRTSKSTRRSTHESTYRSTCGSTSGSTSGSTRERTYGRPQQNNTSNKFKLTNIKLHYLSPNTTAHLQPLDAGIISEVEMEITNQESESDFLDDEIAEIIVDLLSSNDSESSNIAQTMERYIQIVDKPVATEGMLDDKEVVTMVQAEENE</sequence>
<comment type="caution">
    <text evidence="2">The sequence shown here is derived from an EMBL/GenBank/DDBJ whole genome shotgun (WGS) entry which is preliminary data.</text>
</comment>
<feature type="region of interest" description="Disordered" evidence="1">
    <location>
        <begin position="1"/>
        <end position="113"/>
    </location>
</feature>
<feature type="compositionally biased region" description="Low complexity" evidence="1">
    <location>
        <begin position="83"/>
        <end position="97"/>
    </location>
</feature>
<dbReference type="Proteomes" id="UP000789901">
    <property type="component" value="Unassembled WGS sequence"/>
</dbReference>
<evidence type="ECO:0000313" key="2">
    <source>
        <dbReference type="EMBL" id="CAG8842634.1"/>
    </source>
</evidence>
<feature type="compositionally biased region" description="Polar residues" evidence="1">
    <location>
        <begin position="38"/>
        <end position="64"/>
    </location>
</feature>
<feature type="non-terminal residue" evidence="2">
    <location>
        <position position="1"/>
    </location>
</feature>
<evidence type="ECO:0000313" key="3">
    <source>
        <dbReference type="Proteomes" id="UP000789901"/>
    </source>
</evidence>
<dbReference type="EMBL" id="CAJVQB010069647">
    <property type="protein sequence ID" value="CAG8842634.1"/>
    <property type="molecule type" value="Genomic_DNA"/>
</dbReference>